<sequence length="80" mass="8915">MGSCKQKTKNIYSSSIISYGFKSRRDSGQYSLSQKIFIFIEEKGEVGAGGISLVEGKSHSGVLQKTLLCKWRFGIFRVSM</sequence>
<dbReference type="EMBL" id="AY228468">
    <property type="protein sequence ID" value="AAO74011.1"/>
    <property type="molecule type" value="Genomic_DNA"/>
</dbReference>
<evidence type="ECO:0000313" key="1">
    <source>
        <dbReference type="EMBL" id="AAO74011.1"/>
    </source>
</evidence>
<proteinExistence type="predicted"/>
<keyword evidence="1" id="KW-0934">Plastid</keyword>
<keyword evidence="1" id="KW-0150">Chloroplast</keyword>
<accession>Q85X52</accession>
<reference evidence="1" key="1">
    <citation type="submission" date="2007-04" db="EMBL/GenBank/DDBJ databases">
        <authorList>
            <person name="Noh E.W."/>
            <person name="Lee J.S."/>
            <person name="Choi Y.I."/>
            <person name="Han M.S."/>
            <person name="Yi Y.S."/>
            <person name="Han S.U."/>
        </authorList>
    </citation>
    <scope>NUCLEOTIDE SEQUENCE</scope>
</reference>
<geneLocation type="chloroplast" evidence="1"/>
<protein>
    <submittedName>
        <fullName evidence="1">ORF80a</fullName>
    </submittedName>
</protein>
<name>Q85X52_PINKO</name>
<dbReference type="AlphaFoldDB" id="Q85X52"/>
<organism evidence="1">
    <name type="scientific">Pinus koraiensis</name>
    <name type="common">Korean pine</name>
    <dbReference type="NCBI Taxonomy" id="88728"/>
    <lineage>
        <taxon>Eukaryota</taxon>
        <taxon>Viridiplantae</taxon>
        <taxon>Streptophyta</taxon>
        <taxon>Embryophyta</taxon>
        <taxon>Tracheophyta</taxon>
        <taxon>Spermatophyta</taxon>
        <taxon>Pinopsida</taxon>
        <taxon>Pinidae</taxon>
        <taxon>Conifers I</taxon>
        <taxon>Pinales</taxon>
        <taxon>Pinaceae</taxon>
        <taxon>Pinus</taxon>
        <taxon>Pinus subgen. Strobus</taxon>
    </lineage>
</organism>